<accession>A0A1X2HUJ1</accession>
<evidence type="ECO:0000313" key="1">
    <source>
        <dbReference type="EMBL" id="ORZ03239.1"/>
    </source>
</evidence>
<keyword evidence="2" id="KW-1185">Reference proteome</keyword>
<dbReference type="EMBL" id="MCGN01000001">
    <property type="protein sequence ID" value="ORZ03239.1"/>
    <property type="molecule type" value="Genomic_DNA"/>
</dbReference>
<dbReference type="AlphaFoldDB" id="A0A1X2HUJ1"/>
<reference evidence="1 2" key="1">
    <citation type="submission" date="2016-07" db="EMBL/GenBank/DDBJ databases">
        <title>Pervasive Adenine N6-methylation of Active Genes in Fungi.</title>
        <authorList>
            <consortium name="DOE Joint Genome Institute"/>
            <person name="Mondo S.J."/>
            <person name="Dannebaum R.O."/>
            <person name="Kuo R.C."/>
            <person name="Labutti K."/>
            <person name="Haridas S."/>
            <person name="Kuo A."/>
            <person name="Salamov A."/>
            <person name="Ahrendt S.R."/>
            <person name="Lipzen A."/>
            <person name="Sullivan W."/>
            <person name="Andreopoulos W.B."/>
            <person name="Clum A."/>
            <person name="Lindquist E."/>
            <person name="Daum C."/>
            <person name="Ramamoorthy G.K."/>
            <person name="Gryganskyi A."/>
            <person name="Culley D."/>
            <person name="Magnuson J.K."/>
            <person name="James T.Y."/>
            <person name="O'Malley M.A."/>
            <person name="Stajich J.E."/>
            <person name="Spatafora J.W."/>
            <person name="Visel A."/>
            <person name="Grigoriev I.V."/>
        </authorList>
    </citation>
    <scope>NUCLEOTIDE SEQUENCE [LARGE SCALE GENOMIC DNA]</scope>
    <source>
        <strain evidence="1 2">NRRL 2496</strain>
    </source>
</reference>
<proteinExistence type="predicted"/>
<gene>
    <name evidence="1" type="ORF">BCR43DRAFT_41239</name>
</gene>
<protein>
    <submittedName>
        <fullName evidence="1">Uncharacterized protein</fullName>
    </submittedName>
</protein>
<evidence type="ECO:0000313" key="2">
    <source>
        <dbReference type="Proteomes" id="UP000242180"/>
    </source>
</evidence>
<sequence>MHKTREPKASHLCYLLRIRTQVAGGSIRARGGSCALCAALLIVTAVCIDFPGFQGRPCVHTDDEHCLLDCVYTPSLLESLSMASFGWTYAYCAPSRSCKRCTSKCL</sequence>
<comment type="caution">
    <text evidence="1">The sequence shown here is derived from an EMBL/GenBank/DDBJ whole genome shotgun (WGS) entry which is preliminary data.</text>
</comment>
<dbReference type="InParanoid" id="A0A1X2HUJ1"/>
<dbReference type="Proteomes" id="UP000242180">
    <property type="component" value="Unassembled WGS sequence"/>
</dbReference>
<organism evidence="1 2">
    <name type="scientific">Syncephalastrum racemosum</name>
    <name type="common">Filamentous fungus</name>
    <dbReference type="NCBI Taxonomy" id="13706"/>
    <lineage>
        <taxon>Eukaryota</taxon>
        <taxon>Fungi</taxon>
        <taxon>Fungi incertae sedis</taxon>
        <taxon>Mucoromycota</taxon>
        <taxon>Mucoromycotina</taxon>
        <taxon>Mucoromycetes</taxon>
        <taxon>Mucorales</taxon>
        <taxon>Syncephalastraceae</taxon>
        <taxon>Syncephalastrum</taxon>
    </lineage>
</organism>
<name>A0A1X2HUJ1_SYNRA</name>